<feature type="chain" id="PRO_5017078015" evidence="4">
    <location>
        <begin position="25"/>
        <end position="321"/>
    </location>
</feature>
<dbReference type="InterPro" id="IPR015168">
    <property type="entry name" value="SsuA/THI5"/>
</dbReference>
<feature type="domain" description="SsuA/THI5-like" evidence="5">
    <location>
        <begin position="54"/>
        <end position="256"/>
    </location>
</feature>
<name>A0A380W4E4_AFIFE</name>
<dbReference type="Pfam" id="PF09084">
    <property type="entry name" value="NMT1"/>
    <property type="match status" value="1"/>
</dbReference>
<reference evidence="6 7" key="1">
    <citation type="submission" date="2018-06" db="EMBL/GenBank/DDBJ databases">
        <authorList>
            <consortium name="Pathogen Informatics"/>
            <person name="Doyle S."/>
        </authorList>
    </citation>
    <scope>NUCLEOTIDE SEQUENCE [LARGE SCALE GENOMIC DNA]</scope>
    <source>
        <strain evidence="6 7">NCTC12722</strain>
    </source>
</reference>
<dbReference type="RefSeq" id="WP_002718143.1">
    <property type="nucleotide sequence ID" value="NZ_UFSI01000001.1"/>
</dbReference>
<dbReference type="AlphaFoldDB" id="A0A380W4E4"/>
<comment type="subcellular location">
    <subcellularLocation>
        <location evidence="1">Periplasm</location>
    </subcellularLocation>
</comment>
<dbReference type="PANTHER" id="PTHR30024">
    <property type="entry name" value="ALIPHATIC SULFONATES-BINDING PROTEIN-RELATED"/>
    <property type="match status" value="1"/>
</dbReference>
<dbReference type="OrthoDB" id="7808807at2"/>
<protein>
    <submittedName>
        <fullName evidence="6">Alkanesulfonate transporter substrate-binding subunit</fullName>
    </submittedName>
</protein>
<evidence type="ECO:0000256" key="3">
    <source>
        <dbReference type="ARBA" id="ARBA00022729"/>
    </source>
</evidence>
<evidence type="ECO:0000256" key="1">
    <source>
        <dbReference type="ARBA" id="ARBA00004418"/>
    </source>
</evidence>
<evidence type="ECO:0000313" key="7">
    <source>
        <dbReference type="Proteomes" id="UP000254343"/>
    </source>
</evidence>
<dbReference type="GO" id="GO:0042597">
    <property type="term" value="C:periplasmic space"/>
    <property type="evidence" value="ECO:0007669"/>
    <property type="project" value="UniProtKB-SubCell"/>
</dbReference>
<dbReference type="PANTHER" id="PTHR30024:SF47">
    <property type="entry name" value="TAURINE-BINDING PERIPLASMIC PROTEIN"/>
    <property type="match status" value="1"/>
</dbReference>
<organism evidence="6 7">
    <name type="scientific">Afipia felis</name>
    <name type="common">Cat scratch disease bacillus</name>
    <dbReference type="NCBI Taxonomy" id="1035"/>
    <lineage>
        <taxon>Bacteria</taxon>
        <taxon>Pseudomonadati</taxon>
        <taxon>Pseudomonadota</taxon>
        <taxon>Alphaproteobacteria</taxon>
        <taxon>Hyphomicrobiales</taxon>
        <taxon>Nitrobacteraceae</taxon>
        <taxon>Afipia</taxon>
    </lineage>
</organism>
<dbReference type="EMBL" id="UIGB01000001">
    <property type="protein sequence ID" value="SUU83363.1"/>
    <property type="molecule type" value="Genomic_DNA"/>
</dbReference>
<evidence type="ECO:0000256" key="2">
    <source>
        <dbReference type="ARBA" id="ARBA00010742"/>
    </source>
</evidence>
<accession>A0A380W4E4</accession>
<keyword evidence="3 4" id="KW-0732">Signal</keyword>
<evidence type="ECO:0000259" key="5">
    <source>
        <dbReference type="Pfam" id="PF09084"/>
    </source>
</evidence>
<sequence length="321" mass="35219">MTFPKYARAILAAAFVFSVGTAKADLVKLTIPTLPAPSLGAFMGPVIKAQKFDEQNGLDLTFQQKPTATYRTDFAAGTDQLGGSGTLLADAALLRDKGLKVTYLFNVFDFWATVVVPEESSIRAITDLKGKTLTASLPTANFPMFRYLAKLGGLDVNSVQLRNADSSSLVPTAKSKRSDAVQLWEPAYTILTYGNHDFRSIDVMSRWKEKTNENAFPYLGIAAHEAWVDQNKAVIPKLFATYQKAAEFIKSHPKEASALIAKSLKVSAPVIEDLLSSDRLRLNLYWASDNKHAADEVFNAAISEGYLKTKPTDGILYDPRN</sequence>
<dbReference type="SUPFAM" id="SSF53850">
    <property type="entry name" value="Periplasmic binding protein-like II"/>
    <property type="match status" value="1"/>
</dbReference>
<comment type="similarity">
    <text evidence="2">Belongs to the bacterial solute-binding protein SsuA/TauA family.</text>
</comment>
<feature type="signal peptide" evidence="4">
    <location>
        <begin position="1"/>
        <end position="24"/>
    </location>
</feature>
<gene>
    <name evidence="6" type="ORF">NCTC12722_00527</name>
</gene>
<evidence type="ECO:0000313" key="6">
    <source>
        <dbReference type="EMBL" id="SUU83363.1"/>
    </source>
</evidence>
<evidence type="ECO:0000256" key="4">
    <source>
        <dbReference type="SAM" id="SignalP"/>
    </source>
</evidence>
<dbReference type="Gene3D" id="3.40.190.10">
    <property type="entry name" value="Periplasmic binding protein-like II"/>
    <property type="match status" value="2"/>
</dbReference>
<proteinExistence type="inferred from homology"/>
<dbReference type="Proteomes" id="UP000254343">
    <property type="component" value="Unassembled WGS sequence"/>
</dbReference>